<evidence type="ECO:0000256" key="1">
    <source>
        <dbReference type="ARBA" id="ARBA00006209"/>
    </source>
</evidence>
<dbReference type="InterPro" id="IPR057756">
    <property type="entry name" value="PI3-kinase_type3/VPS34_cat"/>
</dbReference>
<dbReference type="PROSITE" id="PS50290">
    <property type="entry name" value="PI3_4_KINASE_3"/>
    <property type="match status" value="1"/>
</dbReference>
<evidence type="ECO:0000259" key="7">
    <source>
        <dbReference type="PROSITE" id="PS50290"/>
    </source>
</evidence>
<evidence type="ECO:0000256" key="6">
    <source>
        <dbReference type="PIRNR" id="PIRNR000587"/>
    </source>
</evidence>
<keyword evidence="4 6" id="KW-0418">Kinase</keyword>
<dbReference type="GO" id="GO:0034272">
    <property type="term" value="C:phosphatidylinositol 3-kinase complex, class III, type II"/>
    <property type="evidence" value="ECO:0007669"/>
    <property type="project" value="TreeGrafter"/>
</dbReference>
<dbReference type="SMART" id="SM00146">
    <property type="entry name" value="PI3Kc"/>
    <property type="match status" value="1"/>
</dbReference>
<dbReference type="InterPro" id="IPR042236">
    <property type="entry name" value="PI3K_accessory_sf"/>
</dbReference>
<dbReference type="Gene3D" id="3.30.1010.10">
    <property type="entry name" value="Phosphatidylinositol 3-kinase Catalytic Subunit, Chain A, domain 4"/>
    <property type="match status" value="1"/>
</dbReference>
<accession>A0A1L0CQM2</accession>
<evidence type="ECO:0000256" key="3">
    <source>
        <dbReference type="ARBA" id="ARBA00022741"/>
    </source>
</evidence>
<evidence type="ECO:0000256" key="4">
    <source>
        <dbReference type="ARBA" id="ARBA00022777"/>
    </source>
</evidence>
<dbReference type="Gene3D" id="1.10.1070.11">
    <property type="entry name" value="Phosphatidylinositol 3-/4-kinase, catalytic domain"/>
    <property type="match status" value="1"/>
</dbReference>
<evidence type="ECO:0000256" key="5">
    <source>
        <dbReference type="ARBA" id="ARBA00022840"/>
    </source>
</evidence>
<dbReference type="EMBL" id="FQNF01000064">
    <property type="protein sequence ID" value="SGZ40793.1"/>
    <property type="molecule type" value="Genomic_DNA"/>
</dbReference>
<dbReference type="GO" id="GO:0005768">
    <property type="term" value="C:endosome"/>
    <property type="evidence" value="ECO:0007669"/>
    <property type="project" value="TreeGrafter"/>
</dbReference>
<dbReference type="VEuPathDB" id="FungiDB:HGUI_02993"/>
<organism evidence="8 9">
    <name type="scientific">Hanseniaspora guilliermondii</name>
    <dbReference type="NCBI Taxonomy" id="56406"/>
    <lineage>
        <taxon>Eukaryota</taxon>
        <taxon>Fungi</taxon>
        <taxon>Dikarya</taxon>
        <taxon>Ascomycota</taxon>
        <taxon>Saccharomycotina</taxon>
        <taxon>Saccharomycetes</taxon>
        <taxon>Saccharomycodales</taxon>
        <taxon>Saccharomycodaceae</taxon>
        <taxon>Hanseniaspora</taxon>
    </lineage>
</organism>
<dbReference type="GO" id="GO:0048015">
    <property type="term" value="P:phosphatidylinositol-mediated signaling"/>
    <property type="evidence" value="ECO:0007669"/>
    <property type="project" value="TreeGrafter"/>
</dbReference>
<keyword evidence="3 6" id="KW-0547">Nucleotide-binding</keyword>
<gene>
    <name evidence="8" type="ORF">HGUI_02993</name>
</gene>
<dbReference type="PIRSF" id="PIRSF000587">
    <property type="entry name" value="PI3K_Vps34"/>
    <property type="match status" value="1"/>
</dbReference>
<dbReference type="PANTHER" id="PTHR10048:SF7">
    <property type="entry name" value="PHOSPHATIDYLINOSITOL 3-KINASE CATALYTIC SUBUNIT TYPE 3"/>
    <property type="match status" value="1"/>
</dbReference>
<dbReference type="GO" id="GO:0016303">
    <property type="term" value="F:1-phosphatidylinositol-3-kinase activity"/>
    <property type="evidence" value="ECO:0007669"/>
    <property type="project" value="UniProtKB-UniRule"/>
</dbReference>
<dbReference type="GO" id="GO:0000407">
    <property type="term" value="C:phagophore assembly site"/>
    <property type="evidence" value="ECO:0007669"/>
    <property type="project" value="TreeGrafter"/>
</dbReference>
<dbReference type="InterPro" id="IPR015433">
    <property type="entry name" value="PI3/4_kinase"/>
</dbReference>
<dbReference type="CDD" id="cd00896">
    <property type="entry name" value="PI3Kc_III"/>
    <property type="match status" value="1"/>
</dbReference>
<evidence type="ECO:0000313" key="8">
    <source>
        <dbReference type="EMBL" id="SGZ40793.1"/>
    </source>
</evidence>
<keyword evidence="9" id="KW-1185">Reference proteome</keyword>
<dbReference type="InterPro" id="IPR011009">
    <property type="entry name" value="Kinase-like_dom_sf"/>
</dbReference>
<reference evidence="9" key="1">
    <citation type="submission" date="2016-11" db="EMBL/GenBank/DDBJ databases">
        <authorList>
            <person name="Guldener U."/>
        </authorList>
    </citation>
    <scope>NUCLEOTIDE SEQUENCE [LARGE SCALE GENOMIC DNA]</scope>
</reference>
<dbReference type="EC" id="2.7.1.137" evidence="6"/>
<dbReference type="Pfam" id="PF00613">
    <property type="entry name" value="PI3Ka"/>
    <property type="match status" value="1"/>
</dbReference>
<dbReference type="Pfam" id="PF00454">
    <property type="entry name" value="PI3_PI4_kinase"/>
    <property type="match status" value="1"/>
</dbReference>
<evidence type="ECO:0000256" key="2">
    <source>
        <dbReference type="ARBA" id="ARBA00022679"/>
    </source>
</evidence>
<comment type="catalytic activity">
    <reaction evidence="6">
        <text>a 1,2-diacyl-sn-glycero-3-phospho-(1D-myo-inositol) + ATP = a 1,2-diacyl-sn-glycero-3-phospho-(1D-myo-inositol-3-phosphate) + ADP + H(+)</text>
        <dbReference type="Rhea" id="RHEA:12709"/>
        <dbReference type="ChEBI" id="CHEBI:15378"/>
        <dbReference type="ChEBI" id="CHEBI:30616"/>
        <dbReference type="ChEBI" id="CHEBI:57880"/>
        <dbReference type="ChEBI" id="CHEBI:58088"/>
        <dbReference type="ChEBI" id="CHEBI:456216"/>
        <dbReference type="EC" id="2.7.1.137"/>
    </reaction>
</comment>
<dbReference type="InterPro" id="IPR036940">
    <property type="entry name" value="PI3/4_kinase_cat_sf"/>
</dbReference>
<dbReference type="SUPFAM" id="SSF56112">
    <property type="entry name" value="Protein kinase-like (PK-like)"/>
    <property type="match status" value="1"/>
</dbReference>
<dbReference type="PROSITE" id="PS00916">
    <property type="entry name" value="PI3_4_KINASE_2"/>
    <property type="match status" value="1"/>
</dbReference>
<dbReference type="OrthoDB" id="67688at2759"/>
<dbReference type="PANTHER" id="PTHR10048">
    <property type="entry name" value="PHOSPHATIDYLINOSITOL KINASE"/>
    <property type="match status" value="1"/>
</dbReference>
<dbReference type="SMART" id="SM00145">
    <property type="entry name" value="PI3Ka"/>
    <property type="match status" value="1"/>
</dbReference>
<evidence type="ECO:0000313" key="9">
    <source>
        <dbReference type="Proteomes" id="UP000183365"/>
    </source>
</evidence>
<dbReference type="InterPro" id="IPR008290">
    <property type="entry name" value="PI3K_Vps34"/>
</dbReference>
<dbReference type="AlphaFoldDB" id="A0A1L0CQM2"/>
<dbReference type="GO" id="GO:0034271">
    <property type="term" value="C:phosphatidylinositol 3-kinase complex, class III, type I"/>
    <property type="evidence" value="ECO:0007669"/>
    <property type="project" value="TreeGrafter"/>
</dbReference>
<dbReference type="GO" id="GO:0000045">
    <property type="term" value="P:autophagosome assembly"/>
    <property type="evidence" value="ECO:0007669"/>
    <property type="project" value="TreeGrafter"/>
</dbReference>
<dbReference type="InterPro" id="IPR000403">
    <property type="entry name" value="PI3/4_kinase_cat_dom"/>
</dbReference>
<dbReference type="GO" id="GO:0006897">
    <property type="term" value="P:endocytosis"/>
    <property type="evidence" value="ECO:0007669"/>
    <property type="project" value="TreeGrafter"/>
</dbReference>
<proteinExistence type="inferred from homology"/>
<comment type="similarity">
    <text evidence="1">Belongs to the PI3/PI4-kinase family. Type III PI4K subfamily.</text>
</comment>
<keyword evidence="2 6" id="KW-0808">Transferase</keyword>
<name>A0A1L0CQM2_9ASCO</name>
<dbReference type="Proteomes" id="UP000183365">
    <property type="component" value="Unassembled WGS sequence"/>
</dbReference>
<dbReference type="Gene3D" id="1.25.40.70">
    <property type="entry name" value="Phosphatidylinositol 3-kinase, accessory domain (PIK)"/>
    <property type="match status" value="1"/>
</dbReference>
<dbReference type="GO" id="GO:0005524">
    <property type="term" value="F:ATP binding"/>
    <property type="evidence" value="ECO:0007669"/>
    <property type="project" value="UniProtKB-UniRule"/>
</dbReference>
<feature type="domain" description="PI3K/PI4K catalytic" evidence="7">
    <location>
        <begin position="694"/>
        <end position="973"/>
    </location>
</feature>
<dbReference type="InterPro" id="IPR018936">
    <property type="entry name" value="PI3/4_kinase_CS"/>
</dbReference>
<protein>
    <recommendedName>
        <fullName evidence="6">Phosphatidylinositol 3-kinase VPS34</fullName>
        <ecNumber evidence="6">2.7.1.137</ecNumber>
    </recommendedName>
</protein>
<keyword evidence="5 6" id="KW-0067">ATP-binding</keyword>
<dbReference type="InterPro" id="IPR016024">
    <property type="entry name" value="ARM-type_fold"/>
</dbReference>
<sequence>MIIMNDIKFIQSKNVDVSIKVSIPYLKFYNAHDLLVTSSCSAEIVEYCDDYTLLSVCDKQSFEIDNEKFEGQFLEFPIKINEISSRNLKLLLNIQNECKNKTVKKYSMIFDLSNGLINTLSQGFQLYKFNDKNSHTKIMDNVIETINLNLTKESYSSNYLNQMLKFKLNNLEENMSFEDIENGCNFILLCFNKFEYNVVMNDRIEINQDLSLPKDTKIFKNDKMAMGFKSKHPSNKVNDLHKFESIRLGNNLTRIKSVDVFRNKDFKNPSEEKKHMIMSKKPFKSINNNALNVLEPSNLVKLLLESFVDKTRYKSTFSLMLMELNQLSFNPKDFTELNWLKISDYQSLLQVLQEDNQDHKTFKSKLIWTYRLYILKYLDFDGYGILTILTNFDWNDVLSIPSTFLLRKNSDLKKFYDPFAEILQNYDFEKKNFSIEILFHMLRYEVENINDSVFQDCIYYADENTDLLRKALNSKILQYIHQNFTVKIMASMNSLKFQLYLLHIVEGVCFDLINRDYVDIIFEEVDDSENENDETRDALEEEVIIDGNKIAIPKSITLAEPEYVNMESPLGMYLIRKGVSDFLEIGNYLYWYLQVQMLYHEKVSSYIVQYRERLTDNESNVLELQKQLIDKIDAINKILKSYISGSYKNMDKNKYLGYLVNSEINKFIEEQNKKGMGNFLRLPIKPDYKIIKVNESNCKIFKSSLQPVKLSFILQSLTTQNKVEYSVIYKNGDDLKQDQLISNIIKIMDSLLIQDNVDLCIKTYDILPMGLNTGLIEFIESDTVSNILSKEGNIKNFLQKTQHKNSTEIFIKSTAAYSIITYLLGIGDRHLENLLITPKGEFFHADFGYILGNDPKIFPPLMKLPPQIVEGFGGNKDNNLKYDEFRGYCFACFTILRRNSGLLIDLFKYIDLNSEPLANRKHTENMGQDKNKNINILKNDYHKFIEKFQLELDEDEAILYMQNLINSSINALLPLVIDQLHNLAQYWRN</sequence>
<dbReference type="SUPFAM" id="SSF48371">
    <property type="entry name" value="ARM repeat"/>
    <property type="match status" value="1"/>
</dbReference>
<dbReference type="GO" id="GO:0005777">
    <property type="term" value="C:peroxisome"/>
    <property type="evidence" value="ECO:0007669"/>
    <property type="project" value="TreeGrafter"/>
</dbReference>
<dbReference type="InterPro" id="IPR001263">
    <property type="entry name" value="PI3K_accessory_dom"/>
</dbReference>